<dbReference type="RefSeq" id="WP_344627533.1">
    <property type="nucleotide sequence ID" value="NZ_BAAALD010000106.1"/>
</dbReference>
<dbReference type="EMBL" id="BAAALD010000106">
    <property type="protein sequence ID" value="GAA1118011.1"/>
    <property type="molecule type" value="Genomic_DNA"/>
</dbReference>
<accession>A0ABN1U4F5</accession>
<evidence type="ECO:0000313" key="2">
    <source>
        <dbReference type="Proteomes" id="UP001499987"/>
    </source>
</evidence>
<dbReference type="InterPro" id="IPR034660">
    <property type="entry name" value="DinB/YfiT-like"/>
</dbReference>
<gene>
    <name evidence="1" type="ORF">GCM10009663_67560</name>
</gene>
<dbReference type="Pfam" id="PF04978">
    <property type="entry name" value="MST"/>
    <property type="match status" value="1"/>
</dbReference>
<protein>
    <submittedName>
        <fullName evidence="1">DinB family protein</fullName>
    </submittedName>
</protein>
<dbReference type="Proteomes" id="UP001499987">
    <property type="component" value="Unassembled WGS sequence"/>
</dbReference>
<organism evidence="1 2">
    <name type="scientific">Kitasatospora arboriphila</name>
    <dbReference type="NCBI Taxonomy" id="258052"/>
    <lineage>
        <taxon>Bacteria</taxon>
        <taxon>Bacillati</taxon>
        <taxon>Actinomycetota</taxon>
        <taxon>Actinomycetes</taxon>
        <taxon>Kitasatosporales</taxon>
        <taxon>Streptomycetaceae</taxon>
        <taxon>Kitasatospora</taxon>
    </lineage>
</organism>
<dbReference type="Gene3D" id="1.20.120.450">
    <property type="entry name" value="dinb family like domain"/>
    <property type="match status" value="1"/>
</dbReference>
<dbReference type="SUPFAM" id="SSF109854">
    <property type="entry name" value="DinB/YfiT-like putative metalloenzymes"/>
    <property type="match status" value="1"/>
</dbReference>
<comment type="caution">
    <text evidence="1">The sequence shown here is derived from an EMBL/GenBank/DDBJ whole genome shotgun (WGS) entry which is preliminary data.</text>
</comment>
<sequence length="169" mass="19194">MTTERIEPPFAADETAMLTAWLDYHRATLLLKTEGLGHDRLRERSVPPSSLSLLGLVRHMAEVERYWFLSVLQGQEFEEGIFWTKDDEDGDFNQVDTADVEADFATYRTQVELARAAAAGLPPETVGKRPRSGEEVTLRWILVHMIEEYARHNGHADLIRERIDGATGE</sequence>
<reference evidence="1 2" key="1">
    <citation type="journal article" date="2019" name="Int. J. Syst. Evol. Microbiol.">
        <title>The Global Catalogue of Microorganisms (GCM) 10K type strain sequencing project: providing services to taxonomists for standard genome sequencing and annotation.</title>
        <authorList>
            <consortium name="The Broad Institute Genomics Platform"/>
            <consortium name="The Broad Institute Genome Sequencing Center for Infectious Disease"/>
            <person name="Wu L."/>
            <person name="Ma J."/>
        </authorList>
    </citation>
    <scope>NUCLEOTIDE SEQUENCE [LARGE SCALE GENOMIC DNA]</scope>
    <source>
        <strain evidence="1 2">JCM 13002</strain>
    </source>
</reference>
<dbReference type="InterPro" id="IPR007061">
    <property type="entry name" value="MST-like"/>
</dbReference>
<proteinExistence type="predicted"/>
<keyword evidence="2" id="KW-1185">Reference proteome</keyword>
<name>A0ABN1U4F5_9ACTN</name>
<evidence type="ECO:0000313" key="1">
    <source>
        <dbReference type="EMBL" id="GAA1118011.1"/>
    </source>
</evidence>